<keyword evidence="2" id="KW-1003">Cell membrane</keyword>
<evidence type="ECO:0000256" key="3">
    <source>
        <dbReference type="ARBA" id="ARBA00022692"/>
    </source>
</evidence>
<reference evidence="7" key="1">
    <citation type="submission" date="2018-05" db="EMBL/GenBank/DDBJ databases">
        <authorList>
            <person name="Lanie J.A."/>
            <person name="Ng W.-L."/>
            <person name="Kazmierczak K.M."/>
            <person name="Andrzejewski T.M."/>
            <person name="Davidsen T.M."/>
            <person name="Wayne K.J."/>
            <person name="Tettelin H."/>
            <person name="Glass J.I."/>
            <person name="Rusch D."/>
            <person name="Podicherti R."/>
            <person name="Tsui H.-C.T."/>
            <person name="Winkler M.E."/>
        </authorList>
    </citation>
    <scope>NUCLEOTIDE SEQUENCE</scope>
</reference>
<evidence type="ECO:0008006" key="8">
    <source>
        <dbReference type="Google" id="ProtNLM"/>
    </source>
</evidence>
<dbReference type="GO" id="GO:0005886">
    <property type="term" value="C:plasma membrane"/>
    <property type="evidence" value="ECO:0007669"/>
    <property type="project" value="UniProtKB-SubCell"/>
</dbReference>
<feature type="transmembrane region" description="Helical" evidence="6">
    <location>
        <begin position="329"/>
        <end position="346"/>
    </location>
</feature>
<proteinExistence type="predicted"/>
<keyword evidence="3 6" id="KW-0812">Transmembrane</keyword>
<feature type="transmembrane region" description="Helical" evidence="6">
    <location>
        <begin position="42"/>
        <end position="60"/>
    </location>
</feature>
<feature type="transmembrane region" description="Helical" evidence="6">
    <location>
        <begin position="12"/>
        <end position="30"/>
    </location>
</feature>
<feature type="transmembrane region" description="Helical" evidence="6">
    <location>
        <begin position="157"/>
        <end position="176"/>
    </location>
</feature>
<keyword evidence="4 6" id="KW-1133">Transmembrane helix</keyword>
<dbReference type="CDD" id="cd06581">
    <property type="entry name" value="TM_PBP1_LivM_like"/>
    <property type="match status" value="1"/>
</dbReference>
<dbReference type="NCBIfam" id="TIGR03408">
    <property type="entry name" value="urea_trans_UrtC"/>
    <property type="match status" value="1"/>
</dbReference>
<evidence type="ECO:0000313" key="7">
    <source>
        <dbReference type="EMBL" id="SVA80663.1"/>
    </source>
</evidence>
<feature type="transmembrane region" description="Helical" evidence="6">
    <location>
        <begin position="293"/>
        <end position="317"/>
    </location>
</feature>
<feature type="transmembrane region" description="Helical" evidence="6">
    <location>
        <begin position="126"/>
        <end position="150"/>
    </location>
</feature>
<dbReference type="PANTHER" id="PTHR30482:SF4">
    <property type="entry name" value="SLR1201 PROTEIN"/>
    <property type="match status" value="1"/>
</dbReference>
<feature type="transmembrane region" description="Helical" evidence="6">
    <location>
        <begin position="252"/>
        <end position="273"/>
    </location>
</feature>
<gene>
    <name evidence="7" type="ORF">METZ01_LOCUS133517</name>
</gene>
<name>A0A381YVP4_9ZZZZ</name>
<evidence type="ECO:0000256" key="1">
    <source>
        <dbReference type="ARBA" id="ARBA00004651"/>
    </source>
</evidence>
<evidence type="ECO:0000256" key="6">
    <source>
        <dbReference type="SAM" id="Phobius"/>
    </source>
</evidence>
<evidence type="ECO:0000256" key="5">
    <source>
        <dbReference type="ARBA" id="ARBA00023136"/>
    </source>
</evidence>
<dbReference type="Pfam" id="PF02653">
    <property type="entry name" value="BPD_transp_2"/>
    <property type="match status" value="1"/>
</dbReference>
<dbReference type="PANTHER" id="PTHR30482">
    <property type="entry name" value="HIGH-AFFINITY BRANCHED-CHAIN AMINO ACID TRANSPORT SYSTEM PERMEASE"/>
    <property type="match status" value="1"/>
</dbReference>
<accession>A0A381YVP4</accession>
<sequence length="363" mass="39253">VGRVALANFLDRFGLIILAVLILAVLPAYLSMFRLGLAAKYLSFAFPAVGIVLIWGYGGILSLGQAAFFGLGSYMMAMFLKLEGAANPESSSGTELSAFFGTAGLPDFMAWNSVEELPWWWEPFHYAWFTIPAILIIPPLVAFAIGYLNFKKRVSGVYFAIVTLAISAIMMVVIIGNQGLTGGVNGINDFKTFMGMDLDNDRAKMVLYFITAVLLLLAVMVGRFILKSRAGRVLVAIRDLEDRSRFSGYDPAMFKAFIFAVAALFASIGGAMFTIQWGLASPALVGIVPSIEMVIYAAVGGRLSLIGAVYGAFLVGYAKTVFSENFVEYWIYFVGGLFVVVVMFLPKGLAGLIENLRGGGGRT</sequence>
<protein>
    <recommendedName>
        <fullName evidence="8">Urea ABC transporter permease subunit UrtC</fullName>
    </recommendedName>
</protein>
<dbReference type="GO" id="GO:0015658">
    <property type="term" value="F:branched-chain amino acid transmembrane transporter activity"/>
    <property type="evidence" value="ECO:0007669"/>
    <property type="project" value="InterPro"/>
</dbReference>
<evidence type="ECO:0000256" key="4">
    <source>
        <dbReference type="ARBA" id="ARBA00022989"/>
    </source>
</evidence>
<dbReference type="InterPro" id="IPR043428">
    <property type="entry name" value="LivM-like"/>
</dbReference>
<dbReference type="AlphaFoldDB" id="A0A381YVP4"/>
<organism evidence="7">
    <name type="scientific">marine metagenome</name>
    <dbReference type="NCBI Taxonomy" id="408172"/>
    <lineage>
        <taxon>unclassified sequences</taxon>
        <taxon>metagenomes</taxon>
        <taxon>ecological metagenomes</taxon>
    </lineage>
</organism>
<dbReference type="EMBL" id="UINC01019091">
    <property type="protein sequence ID" value="SVA80663.1"/>
    <property type="molecule type" value="Genomic_DNA"/>
</dbReference>
<keyword evidence="5 6" id="KW-0472">Membrane</keyword>
<feature type="non-terminal residue" evidence="7">
    <location>
        <position position="1"/>
    </location>
</feature>
<comment type="subcellular location">
    <subcellularLocation>
        <location evidence="1">Cell membrane</location>
        <topology evidence="1">Multi-pass membrane protein</topology>
    </subcellularLocation>
</comment>
<evidence type="ECO:0000256" key="2">
    <source>
        <dbReference type="ARBA" id="ARBA00022475"/>
    </source>
</evidence>
<dbReference type="InterPro" id="IPR017778">
    <property type="entry name" value="ABC_transptr_urea_perm_UrtC"/>
</dbReference>
<dbReference type="InterPro" id="IPR001851">
    <property type="entry name" value="ABC_transp_permease"/>
</dbReference>
<feature type="transmembrane region" description="Helical" evidence="6">
    <location>
        <begin position="205"/>
        <end position="226"/>
    </location>
</feature>